<reference evidence="2" key="1">
    <citation type="submission" date="2021-03" db="EMBL/GenBank/DDBJ databases">
        <title>Whole Genome Sequence of Bradyrhizobium sp. Strain 144S4.</title>
        <authorList>
            <person name="Bromfield E.S.P."/>
            <person name="Cloutier S."/>
        </authorList>
    </citation>
    <scope>NUCLEOTIDE SEQUENCE [LARGE SCALE GENOMIC DNA]</scope>
    <source>
        <strain evidence="2">144S4</strain>
    </source>
</reference>
<dbReference type="KEGG" id="bban:J4G43_031335"/>
<feature type="region of interest" description="Disordered" evidence="1">
    <location>
        <begin position="1"/>
        <end position="30"/>
    </location>
</feature>
<feature type="compositionally biased region" description="Basic and acidic residues" evidence="1">
    <location>
        <begin position="16"/>
        <end position="30"/>
    </location>
</feature>
<dbReference type="AlphaFoldDB" id="A0A939MCY1"/>
<dbReference type="EMBL" id="CP086136">
    <property type="protein sequence ID" value="UEM09223.1"/>
    <property type="molecule type" value="Genomic_DNA"/>
</dbReference>
<accession>A0A939MCY1</accession>
<proteinExistence type="predicted"/>
<evidence type="ECO:0000313" key="4">
    <source>
        <dbReference type="Proteomes" id="UP000664702"/>
    </source>
</evidence>
<gene>
    <name evidence="3" type="ORF">J4G43_031335</name>
    <name evidence="2" type="ORF">J4G43_33315</name>
</gene>
<sequence>MMIPMITNTATNEGRAVTREDGRTGKIGETHADESFDVIFDDNGGTVTYDEPMRMVFSYTDEIPV</sequence>
<dbReference type="EMBL" id="JAGEMI010000001">
    <property type="protein sequence ID" value="MBO1865605.1"/>
    <property type="molecule type" value="Genomic_DNA"/>
</dbReference>
<name>A0A939MCY1_9BRAD</name>
<dbReference type="Proteomes" id="UP000664702">
    <property type="component" value="Chromosome"/>
</dbReference>
<evidence type="ECO:0000256" key="1">
    <source>
        <dbReference type="SAM" id="MobiDB-lite"/>
    </source>
</evidence>
<organism evidence="2">
    <name type="scientific">Bradyrhizobium barranii subsp. barranii</name>
    <dbReference type="NCBI Taxonomy" id="2823807"/>
    <lineage>
        <taxon>Bacteria</taxon>
        <taxon>Pseudomonadati</taxon>
        <taxon>Pseudomonadota</taxon>
        <taxon>Alphaproteobacteria</taxon>
        <taxon>Hyphomicrobiales</taxon>
        <taxon>Nitrobacteraceae</taxon>
        <taxon>Bradyrhizobium</taxon>
        <taxon>Bradyrhizobium barranii</taxon>
    </lineage>
</organism>
<protein>
    <submittedName>
        <fullName evidence="2">Uncharacterized protein</fullName>
    </submittedName>
</protein>
<evidence type="ECO:0000313" key="2">
    <source>
        <dbReference type="EMBL" id="MBO1865605.1"/>
    </source>
</evidence>
<feature type="compositionally biased region" description="Polar residues" evidence="1">
    <location>
        <begin position="1"/>
        <end position="12"/>
    </location>
</feature>
<dbReference type="RefSeq" id="WP_028152677.1">
    <property type="nucleotide sequence ID" value="NZ_CP086136.1"/>
</dbReference>
<evidence type="ECO:0000313" key="3">
    <source>
        <dbReference type="EMBL" id="UEM09223.1"/>
    </source>
</evidence>
<reference evidence="3 4" key="2">
    <citation type="journal article" date="2022" name="Int. J. Syst. Evol. Microbiol.">
        <title>Strains of Bradyrhizobium barranii sp. nov. associated with legumes native to Canada are symbionts of soybeans and belong to different subspecies (subsp. barranii subsp. nov. and subsp. apii subsp. nov.) and symbiovars (sv. glycinearum and sv. septentrionale).</title>
        <authorList>
            <person name="Bromfield E.S.P."/>
            <person name="Cloutier S."/>
            <person name="Wasai-Hara S."/>
            <person name="Minamisawa K."/>
        </authorList>
    </citation>
    <scope>NUCLEOTIDE SEQUENCE [LARGE SCALE GENOMIC DNA]</scope>
    <source>
        <strain evidence="3 4">144S4</strain>
    </source>
</reference>